<organism evidence="1 2">
    <name type="scientific">Collichthys lucidus</name>
    <name type="common">Big head croaker</name>
    <name type="synonym">Sciaena lucida</name>
    <dbReference type="NCBI Taxonomy" id="240159"/>
    <lineage>
        <taxon>Eukaryota</taxon>
        <taxon>Metazoa</taxon>
        <taxon>Chordata</taxon>
        <taxon>Craniata</taxon>
        <taxon>Vertebrata</taxon>
        <taxon>Euteleostomi</taxon>
        <taxon>Actinopterygii</taxon>
        <taxon>Neopterygii</taxon>
        <taxon>Teleostei</taxon>
        <taxon>Neoteleostei</taxon>
        <taxon>Acanthomorphata</taxon>
        <taxon>Eupercaria</taxon>
        <taxon>Sciaenidae</taxon>
        <taxon>Collichthys</taxon>
    </lineage>
</organism>
<sequence length="137" mass="15475">MQKKTYKHPNKHAQRLSCPPLRLFIKREISSGVIKGSAVLSGIQCCSHASETNFNIGQRDVSPAVRTMHKRRHSLSFFHRELIRQLEARRSGPKRYSDSLSSDGPESVCVICLKVSRYKSTALPVLLLGGEQKHKIH</sequence>
<dbReference type="Proteomes" id="UP000298787">
    <property type="component" value="Chromosome 16"/>
</dbReference>
<dbReference type="AlphaFoldDB" id="A0A4U5V9J3"/>
<proteinExistence type="predicted"/>
<gene>
    <name evidence="1" type="ORF">D9C73_018578</name>
</gene>
<accession>A0A4U5V9J3</accession>
<reference evidence="1 2" key="1">
    <citation type="submission" date="2019-01" db="EMBL/GenBank/DDBJ databases">
        <title>Genome Assembly of Collichthys lucidus.</title>
        <authorList>
            <person name="Cai M."/>
            <person name="Xiao S."/>
        </authorList>
    </citation>
    <scope>NUCLEOTIDE SEQUENCE [LARGE SCALE GENOMIC DNA]</scope>
    <source>
        <strain evidence="1">JT15FE1705JMU</strain>
        <tissue evidence="1">Muscle</tissue>
    </source>
</reference>
<evidence type="ECO:0000313" key="2">
    <source>
        <dbReference type="Proteomes" id="UP000298787"/>
    </source>
</evidence>
<keyword evidence="2" id="KW-1185">Reference proteome</keyword>
<protein>
    <submittedName>
        <fullName evidence="1">Uncharacterized protein</fullName>
    </submittedName>
</protein>
<evidence type="ECO:0000313" key="1">
    <source>
        <dbReference type="EMBL" id="TKS84654.1"/>
    </source>
</evidence>
<name>A0A4U5V9J3_COLLU</name>
<dbReference type="EMBL" id="CM014093">
    <property type="protein sequence ID" value="TKS84654.1"/>
    <property type="molecule type" value="Genomic_DNA"/>
</dbReference>